<keyword evidence="14" id="KW-1185">Reference proteome</keyword>
<dbReference type="Gene3D" id="2.60.40.1120">
    <property type="entry name" value="Carboxypeptidase-like, regulatory domain"/>
    <property type="match status" value="1"/>
</dbReference>
<comment type="subcellular location">
    <subcellularLocation>
        <location evidence="1 8">Cell outer membrane</location>
        <topology evidence="1 8">Multi-pass membrane protein</topology>
    </subcellularLocation>
</comment>
<keyword evidence="10" id="KW-0732">Signal</keyword>
<evidence type="ECO:0000259" key="11">
    <source>
        <dbReference type="Pfam" id="PF00593"/>
    </source>
</evidence>
<dbReference type="Pfam" id="PF00593">
    <property type="entry name" value="TonB_dep_Rec_b-barrel"/>
    <property type="match status" value="1"/>
</dbReference>
<evidence type="ECO:0000256" key="3">
    <source>
        <dbReference type="ARBA" id="ARBA00022452"/>
    </source>
</evidence>
<dbReference type="InterPro" id="IPR023997">
    <property type="entry name" value="TonB-dep_OMP_SusC/RagA_CS"/>
</dbReference>
<dbReference type="InterPro" id="IPR037066">
    <property type="entry name" value="Plug_dom_sf"/>
</dbReference>
<name>A0ABR9XJA0_9SPHI</name>
<dbReference type="InterPro" id="IPR023996">
    <property type="entry name" value="TonB-dep_OMP_SusC/RagA"/>
</dbReference>
<dbReference type="Proteomes" id="UP000632774">
    <property type="component" value="Unassembled WGS sequence"/>
</dbReference>
<dbReference type="PROSITE" id="PS52016">
    <property type="entry name" value="TONB_DEPENDENT_REC_3"/>
    <property type="match status" value="1"/>
</dbReference>
<evidence type="ECO:0000313" key="13">
    <source>
        <dbReference type="EMBL" id="MBE9667282.1"/>
    </source>
</evidence>
<sequence>MRNYYLKKYMLLVALLVISCQLFAQTRSITGKVVDENNQSLPGATVTIGGTAIAASTDATGAYRINAVKPGTYTLSVSFVGYITAQKSVTIGADNAVVNFNLQPSSKSLNEIVVIGYGTARRKDVTGAITTVTSKDFQTGNITSPEQLIAGKVAGVSITSNSGAPGAGSTIRVRGGASLNASNDPLIVVDGVQLSNDNIPGAPNPLSLINPNDIESFNILKDASATAIYGSRASNGVIIITTKKGTSGKPQVNFNTQGSVATLPKEVSVLSADQLRAYVNANDASGTYKALLTNSNTDWQKEIYQNAFSNDNNLSVSGTAGKNLPYRVSVGYLDQKGILKTGYLNRASGAINLSPKFFDNHLKVDINLKGSESKVRFANQDAIGAATFFDPTKPILSGNTKYGGYYEYLDADPTSATGLKQLAPRNPVGLLQEKTDKSDVKRSIGNAQLDYKFHFLPDLHLNVNLGYDVSEGKGTIVIPSTAASGFNRFKDANNVYHGGTNNEYRTTISNTTFEAYLNYVKDLKSINSRLDVVAGYAYYDYTTTNYNFPDKTTDGTIVTNPTFPYDKPEHRLLSYYGRVNYTFDDKYTLTGTIRRDGSSRFSPDNRFAVFPSGAFSWNINEEPFMKGNTTFSNLKLRLGYGITGQQDGIDNYAYASYYALSDSHAQYQIGNNFYALYRPAGFDPRRKWEQSATTNVAFDYGFLNGRINGSIDFYYKNTTDLLNSVNISAGQGFSNKIVTNVGDMTNRGVEFSINAQVVRKKDLAWDVAFNATYNENKITKLTLVDDPTSPGNATGSISGGTGNNIQINSVGSPRNSFYAYQQVYDANGKPIDGAYVDRNGDGTINEKDLYRYKSPDPKFFLGFSTSLNYKKWTAGVVMRSSLGNYAYNNVFSNAGTQQSIFNPLGYLNNGSTSVLESGLSGKSDKNVLSDYYIQNASFVKMDNASLAYSFGKILKGSANLSINANVQNVFTITNYKGVDPEVGGGIDNNLYPRPRTFVLGVNLKF</sequence>
<dbReference type="SUPFAM" id="SSF49464">
    <property type="entry name" value="Carboxypeptidase regulatory domain-like"/>
    <property type="match status" value="1"/>
</dbReference>
<dbReference type="PROSITE" id="PS51257">
    <property type="entry name" value="PROKAR_LIPOPROTEIN"/>
    <property type="match status" value="1"/>
</dbReference>
<dbReference type="Gene3D" id="2.40.170.20">
    <property type="entry name" value="TonB-dependent receptor, beta-barrel domain"/>
    <property type="match status" value="1"/>
</dbReference>
<keyword evidence="7 8" id="KW-0998">Cell outer membrane</keyword>
<dbReference type="InterPro" id="IPR008969">
    <property type="entry name" value="CarboxyPept-like_regulatory"/>
</dbReference>
<dbReference type="InterPro" id="IPR018247">
    <property type="entry name" value="EF_Hand_1_Ca_BS"/>
</dbReference>
<accession>A0ABR9XJA0</accession>
<proteinExistence type="inferred from homology"/>
<evidence type="ECO:0000256" key="2">
    <source>
        <dbReference type="ARBA" id="ARBA00022448"/>
    </source>
</evidence>
<dbReference type="PROSITE" id="PS00018">
    <property type="entry name" value="EF_HAND_1"/>
    <property type="match status" value="1"/>
</dbReference>
<dbReference type="Gene3D" id="2.170.130.10">
    <property type="entry name" value="TonB-dependent receptor, plug domain"/>
    <property type="match status" value="1"/>
</dbReference>
<dbReference type="Pfam" id="PF07715">
    <property type="entry name" value="Plug"/>
    <property type="match status" value="1"/>
</dbReference>
<comment type="caution">
    <text evidence="13">The sequence shown here is derived from an EMBL/GenBank/DDBJ whole genome shotgun (WGS) entry which is preliminary data.</text>
</comment>
<reference evidence="13 14" key="1">
    <citation type="submission" date="2020-10" db="EMBL/GenBank/DDBJ databases">
        <title>Mucilaginibacter mali sp. nov., isolated from rhizosphere soil of apple orchard.</title>
        <authorList>
            <person name="Lee J.-S."/>
            <person name="Kim H.S."/>
            <person name="Kim J.-S."/>
        </authorList>
    </citation>
    <scope>NUCLEOTIDE SEQUENCE [LARGE SCALE GENOMIC DNA]</scope>
    <source>
        <strain evidence="13 14">KCTC 23157</strain>
    </source>
</reference>
<feature type="signal peptide" evidence="10">
    <location>
        <begin position="1"/>
        <end position="24"/>
    </location>
</feature>
<evidence type="ECO:0000256" key="4">
    <source>
        <dbReference type="ARBA" id="ARBA00022692"/>
    </source>
</evidence>
<organism evidence="13 14">
    <name type="scientific">Mucilaginibacter boryungensis</name>
    <dbReference type="NCBI Taxonomy" id="768480"/>
    <lineage>
        <taxon>Bacteria</taxon>
        <taxon>Pseudomonadati</taxon>
        <taxon>Bacteroidota</taxon>
        <taxon>Sphingobacteriia</taxon>
        <taxon>Sphingobacteriales</taxon>
        <taxon>Sphingobacteriaceae</taxon>
        <taxon>Mucilaginibacter</taxon>
    </lineage>
</organism>
<dbReference type="SUPFAM" id="SSF56935">
    <property type="entry name" value="Porins"/>
    <property type="match status" value="1"/>
</dbReference>
<dbReference type="RefSeq" id="WP_194106758.1">
    <property type="nucleotide sequence ID" value="NZ_JADFFM010000002.1"/>
</dbReference>
<feature type="chain" id="PRO_5047210373" evidence="10">
    <location>
        <begin position="25"/>
        <end position="1005"/>
    </location>
</feature>
<evidence type="ECO:0000313" key="14">
    <source>
        <dbReference type="Proteomes" id="UP000632774"/>
    </source>
</evidence>
<keyword evidence="6 8" id="KW-0472">Membrane</keyword>
<keyword evidence="2 8" id="KW-0813">Transport</keyword>
<feature type="domain" description="TonB-dependent receptor plug" evidence="12">
    <location>
        <begin position="122"/>
        <end position="237"/>
    </location>
</feature>
<keyword evidence="13" id="KW-0675">Receptor</keyword>
<evidence type="ECO:0000256" key="1">
    <source>
        <dbReference type="ARBA" id="ARBA00004571"/>
    </source>
</evidence>
<dbReference type="InterPro" id="IPR012910">
    <property type="entry name" value="Plug_dom"/>
</dbReference>
<evidence type="ECO:0000259" key="12">
    <source>
        <dbReference type="Pfam" id="PF07715"/>
    </source>
</evidence>
<dbReference type="NCBIfam" id="TIGR04056">
    <property type="entry name" value="OMP_RagA_SusC"/>
    <property type="match status" value="1"/>
</dbReference>
<feature type="domain" description="TonB-dependent receptor-like beta-barrel" evidence="11">
    <location>
        <begin position="396"/>
        <end position="969"/>
    </location>
</feature>
<dbReference type="NCBIfam" id="TIGR04057">
    <property type="entry name" value="SusC_RagA_signa"/>
    <property type="match status" value="1"/>
</dbReference>
<dbReference type="Pfam" id="PF13715">
    <property type="entry name" value="CarbopepD_reg_2"/>
    <property type="match status" value="1"/>
</dbReference>
<keyword evidence="3 8" id="KW-1134">Transmembrane beta strand</keyword>
<evidence type="ECO:0000256" key="9">
    <source>
        <dbReference type="RuleBase" id="RU003357"/>
    </source>
</evidence>
<gene>
    <name evidence="13" type="ORF">IRJ18_13000</name>
</gene>
<keyword evidence="4 8" id="KW-0812">Transmembrane</keyword>
<evidence type="ECO:0000256" key="5">
    <source>
        <dbReference type="ARBA" id="ARBA00023077"/>
    </source>
</evidence>
<keyword evidence="5 9" id="KW-0798">TonB box</keyword>
<dbReference type="EMBL" id="JADFFM010000002">
    <property type="protein sequence ID" value="MBE9667282.1"/>
    <property type="molecule type" value="Genomic_DNA"/>
</dbReference>
<dbReference type="InterPro" id="IPR000531">
    <property type="entry name" value="Beta-barrel_TonB"/>
</dbReference>
<protein>
    <submittedName>
        <fullName evidence="13">TonB-dependent receptor</fullName>
    </submittedName>
</protein>
<evidence type="ECO:0000256" key="7">
    <source>
        <dbReference type="ARBA" id="ARBA00023237"/>
    </source>
</evidence>
<comment type="similarity">
    <text evidence="8 9">Belongs to the TonB-dependent receptor family.</text>
</comment>
<evidence type="ECO:0000256" key="6">
    <source>
        <dbReference type="ARBA" id="ARBA00023136"/>
    </source>
</evidence>
<dbReference type="InterPro" id="IPR036942">
    <property type="entry name" value="Beta-barrel_TonB_sf"/>
</dbReference>
<evidence type="ECO:0000256" key="10">
    <source>
        <dbReference type="SAM" id="SignalP"/>
    </source>
</evidence>
<evidence type="ECO:0000256" key="8">
    <source>
        <dbReference type="PROSITE-ProRule" id="PRU01360"/>
    </source>
</evidence>
<dbReference type="InterPro" id="IPR039426">
    <property type="entry name" value="TonB-dep_rcpt-like"/>
</dbReference>